<proteinExistence type="predicted"/>
<evidence type="ECO:0000313" key="4">
    <source>
        <dbReference type="Proteomes" id="UP001165653"/>
    </source>
</evidence>
<keyword evidence="2" id="KW-1133">Transmembrane helix</keyword>
<feature type="region of interest" description="Disordered" evidence="1">
    <location>
        <begin position="53"/>
        <end position="88"/>
    </location>
</feature>
<dbReference type="Proteomes" id="UP001165653">
    <property type="component" value="Unassembled WGS sequence"/>
</dbReference>
<keyword evidence="2" id="KW-0472">Membrane</keyword>
<gene>
    <name evidence="3" type="ORF">OJ996_21555</name>
</gene>
<feature type="compositionally biased region" description="Low complexity" evidence="1">
    <location>
        <begin position="53"/>
        <end position="69"/>
    </location>
</feature>
<dbReference type="RefSeq" id="WP_264515760.1">
    <property type="nucleotide sequence ID" value="NZ_JAPDDR010000013.1"/>
</dbReference>
<dbReference type="EMBL" id="JAPDDR010000013">
    <property type="protein sequence ID" value="MCW1916191.1"/>
    <property type="molecule type" value="Genomic_DNA"/>
</dbReference>
<protein>
    <submittedName>
        <fullName evidence="3">Uncharacterized protein</fullName>
    </submittedName>
</protein>
<evidence type="ECO:0000313" key="3">
    <source>
        <dbReference type="EMBL" id="MCW1916191.1"/>
    </source>
</evidence>
<accession>A0ABT3G8L1</accession>
<evidence type="ECO:0000256" key="2">
    <source>
        <dbReference type="SAM" id="Phobius"/>
    </source>
</evidence>
<name>A0ABT3G8L1_9BACT</name>
<evidence type="ECO:0000256" key="1">
    <source>
        <dbReference type="SAM" id="MobiDB-lite"/>
    </source>
</evidence>
<feature type="transmembrane region" description="Helical" evidence="2">
    <location>
        <begin position="99"/>
        <end position="118"/>
    </location>
</feature>
<organism evidence="3 4">
    <name type="scientific">Luteolibacter rhizosphaerae</name>
    <dbReference type="NCBI Taxonomy" id="2989719"/>
    <lineage>
        <taxon>Bacteria</taxon>
        <taxon>Pseudomonadati</taxon>
        <taxon>Verrucomicrobiota</taxon>
        <taxon>Verrucomicrobiia</taxon>
        <taxon>Verrucomicrobiales</taxon>
        <taxon>Verrucomicrobiaceae</taxon>
        <taxon>Luteolibacter</taxon>
    </lineage>
</organism>
<reference evidence="3" key="1">
    <citation type="submission" date="2022-10" db="EMBL/GenBank/DDBJ databases">
        <title>Luteolibacter sp. GHJ8, whole genome shotgun sequencing project.</title>
        <authorList>
            <person name="Zhao G."/>
            <person name="Shen L."/>
        </authorList>
    </citation>
    <scope>NUCLEOTIDE SEQUENCE</scope>
    <source>
        <strain evidence="3">GHJ8</strain>
    </source>
</reference>
<keyword evidence="4" id="KW-1185">Reference proteome</keyword>
<sequence>MTAQDRINQLAQAALRSAPPTGSAPKPATYMPSFEQMRSEQFIEKAAAAKTEAAAPVAATPAAPSPTVVKDAEESDKDLTSLLDQRDEAKGKKLRRASLAVTCTLLALCTGAGAFVTFNPTAKRKMNSVVTAFQQSGKDLKSLTSIMDTYENQLDKVAVQGARIDAATMALGVDPNTDTSGQDASINAAMTDMSGGGAGGPTVSERDAALKAKFGVVGKLAKDMAPEAPKAESDVQF</sequence>
<comment type="caution">
    <text evidence="3">The sequence shown here is derived from an EMBL/GenBank/DDBJ whole genome shotgun (WGS) entry which is preliminary data.</text>
</comment>
<keyword evidence="2" id="KW-0812">Transmembrane</keyword>